<evidence type="ECO:0000313" key="2">
    <source>
        <dbReference type="EMBL" id="WNL49621.1"/>
    </source>
</evidence>
<dbReference type="Pfam" id="PF03109">
    <property type="entry name" value="ABC1"/>
    <property type="match status" value="1"/>
</dbReference>
<accession>A0AA96IXY2</accession>
<name>A0AA96IXY2_9VIRU</name>
<evidence type="ECO:0000259" key="1">
    <source>
        <dbReference type="Pfam" id="PF03109"/>
    </source>
</evidence>
<proteinExistence type="predicted"/>
<dbReference type="InterPro" id="IPR004147">
    <property type="entry name" value="ABC1_dom"/>
</dbReference>
<dbReference type="InterPro" id="IPR011009">
    <property type="entry name" value="Kinase-like_dom_sf"/>
</dbReference>
<reference evidence="2" key="1">
    <citation type="submission" date="2023-07" db="EMBL/GenBank/DDBJ databases">
        <authorList>
            <person name="Xia Y."/>
        </authorList>
    </citation>
    <scope>NUCLEOTIDE SEQUENCE</scope>
    <source>
        <strain evidence="2">F</strain>
    </source>
</reference>
<dbReference type="GO" id="GO:0016301">
    <property type="term" value="F:kinase activity"/>
    <property type="evidence" value="ECO:0007669"/>
    <property type="project" value="UniProtKB-KW"/>
</dbReference>
<dbReference type="SUPFAM" id="SSF56112">
    <property type="entry name" value="Protein kinase-like (PK-like)"/>
    <property type="match status" value="1"/>
</dbReference>
<keyword evidence="2" id="KW-0808">Transferase</keyword>
<organism evidence="2">
    <name type="scientific">Marseillevirus sp</name>
    <dbReference type="NCBI Taxonomy" id="2809551"/>
    <lineage>
        <taxon>Viruses</taxon>
        <taxon>Varidnaviria</taxon>
        <taxon>Bamfordvirae</taxon>
        <taxon>Nucleocytoviricota</taxon>
        <taxon>Megaviricetes</taxon>
        <taxon>Pimascovirales</taxon>
        <taxon>Pimascovirales incertae sedis</taxon>
        <taxon>Marseilleviridae</taxon>
        <taxon>Marseillevirus</taxon>
    </lineage>
</organism>
<gene>
    <name evidence="2" type="ORF">MarFTMF_105</name>
</gene>
<dbReference type="Gene3D" id="1.10.510.10">
    <property type="entry name" value="Transferase(Phosphotransferase) domain 1"/>
    <property type="match status" value="1"/>
</dbReference>
<sequence>MSFRSCIANDLFIKGRDERYKNPEREFIARGCFGCVYKCTKGKRVFVEKVLRCLPNGEENDILREFDAMCLAWRASKELFLRPLFLEIDREEETATIGMEWFDGEPLQNLEDKSVVEKKLYWAAKALNTVGVFHADLYHLENVLVSKDRKHIKVIDFGSVTMMEEEAVVFDMSDYISGSDEPEKNLDEKEAKIYQLFGFFRLFATRENMDLFIKGNKKWTEILQLFDRETLRKMLD</sequence>
<dbReference type="EMBL" id="OR343188">
    <property type="protein sequence ID" value="WNL49621.1"/>
    <property type="molecule type" value="Genomic_DNA"/>
</dbReference>
<feature type="domain" description="ABC1 atypical kinase-like" evidence="1">
    <location>
        <begin position="97"/>
        <end position="167"/>
    </location>
</feature>
<keyword evidence="2" id="KW-0418">Kinase</keyword>
<protein>
    <submittedName>
        <fullName evidence="2">Serine threonine protein kinase</fullName>
    </submittedName>
</protein>